<evidence type="ECO:0000313" key="3">
    <source>
        <dbReference type="EnsemblProtists" id="EKX47035"/>
    </source>
</evidence>
<protein>
    <submittedName>
        <fullName evidence="2 3">Uncharacterized protein</fullName>
    </submittedName>
</protein>
<reference evidence="2 4" key="1">
    <citation type="journal article" date="2012" name="Nature">
        <title>Algal genomes reveal evolutionary mosaicism and the fate of nucleomorphs.</title>
        <authorList>
            <consortium name="DOE Joint Genome Institute"/>
            <person name="Curtis B.A."/>
            <person name="Tanifuji G."/>
            <person name="Burki F."/>
            <person name="Gruber A."/>
            <person name="Irimia M."/>
            <person name="Maruyama S."/>
            <person name="Arias M.C."/>
            <person name="Ball S.G."/>
            <person name="Gile G.H."/>
            <person name="Hirakawa Y."/>
            <person name="Hopkins J.F."/>
            <person name="Kuo A."/>
            <person name="Rensing S.A."/>
            <person name="Schmutz J."/>
            <person name="Symeonidi A."/>
            <person name="Elias M."/>
            <person name="Eveleigh R.J."/>
            <person name="Herman E.K."/>
            <person name="Klute M.J."/>
            <person name="Nakayama T."/>
            <person name="Obornik M."/>
            <person name="Reyes-Prieto A."/>
            <person name="Armbrust E.V."/>
            <person name="Aves S.J."/>
            <person name="Beiko R.G."/>
            <person name="Coutinho P."/>
            <person name="Dacks J.B."/>
            <person name="Durnford D.G."/>
            <person name="Fast N.M."/>
            <person name="Green B.R."/>
            <person name="Grisdale C.J."/>
            <person name="Hempel F."/>
            <person name="Henrissat B."/>
            <person name="Hoppner M.P."/>
            <person name="Ishida K."/>
            <person name="Kim E."/>
            <person name="Koreny L."/>
            <person name="Kroth P.G."/>
            <person name="Liu Y."/>
            <person name="Malik S.B."/>
            <person name="Maier U.G."/>
            <person name="McRose D."/>
            <person name="Mock T."/>
            <person name="Neilson J.A."/>
            <person name="Onodera N.T."/>
            <person name="Poole A.M."/>
            <person name="Pritham E.J."/>
            <person name="Richards T.A."/>
            <person name="Rocap G."/>
            <person name="Roy S.W."/>
            <person name="Sarai C."/>
            <person name="Schaack S."/>
            <person name="Shirato S."/>
            <person name="Slamovits C.H."/>
            <person name="Spencer D.F."/>
            <person name="Suzuki S."/>
            <person name="Worden A.Z."/>
            <person name="Zauner S."/>
            <person name="Barry K."/>
            <person name="Bell C."/>
            <person name="Bharti A.K."/>
            <person name="Crow J.A."/>
            <person name="Grimwood J."/>
            <person name="Kramer R."/>
            <person name="Lindquist E."/>
            <person name="Lucas S."/>
            <person name="Salamov A."/>
            <person name="McFadden G.I."/>
            <person name="Lane C.E."/>
            <person name="Keeling P.J."/>
            <person name="Gray M.W."/>
            <person name="Grigoriev I.V."/>
            <person name="Archibald J.M."/>
        </authorList>
    </citation>
    <scope>NUCLEOTIDE SEQUENCE</scope>
    <source>
        <strain evidence="2 4">CCMP2712</strain>
    </source>
</reference>
<reference evidence="3" key="3">
    <citation type="submission" date="2016-03" db="UniProtKB">
        <authorList>
            <consortium name="EnsemblProtists"/>
        </authorList>
    </citation>
    <scope>IDENTIFICATION</scope>
</reference>
<name>L1JG13_GUITC</name>
<sequence>MQGCHSFYVASLWHRKYENVLVNHSVVKLLRERASMLEQQERFFAAQQGRESEGEVLPQPSISSITSSENMQSLDSSLPPIQQPSGKRKNTKAMFSEAEHAEEIVFAAKNKFAVKRVKGGVEFWRRIEPKGAEDPSSNALTREQGRQGAIGAKESADRTDSSLSEPIYLQTNVNTYLPQIRNTLAKMSLERAALQQSSYMLNRRFAPSRRAKRAPVISLSKV</sequence>
<dbReference type="Proteomes" id="UP000011087">
    <property type="component" value="Unassembled WGS sequence"/>
</dbReference>
<dbReference type="HOGENOM" id="CLU_1247421_0_0_1"/>
<dbReference type="AlphaFoldDB" id="L1JG13"/>
<organism evidence="2">
    <name type="scientific">Guillardia theta (strain CCMP2712)</name>
    <name type="common">Cryptophyte</name>
    <dbReference type="NCBI Taxonomy" id="905079"/>
    <lineage>
        <taxon>Eukaryota</taxon>
        <taxon>Cryptophyceae</taxon>
        <taxon>Pyrenomonadales</taxon>
        <taxon>Geminigeraceae</taxon>
        <taxon>Guillardia</taxon>
    </lineage>
</organism>
<gene>
    <name evidence="2" type="ORF">GUITHDRAFT_137655</name>
</gene>
<dbReference type="EnsemblProtists" id="EKX47035">
    <property type="protein sequence ID" value="EKX47035"/>
    <property type="gene ID" value="GUITHDRAFT_137655"/>
</dbReference>
<accession>L1JG13</accession>
<dbReference type="RefSeq" id="XP_005834015.1">
    <property type="nucleotide sequence ID" value="XM_005833958.1"/>
</dbReference>
<dbReference type="GeneID" id="17303782"/>
<feature type="region of interest" description="Disordered" evidence="1">
    <location>
        <begin position="48"/>
        <end position="94"/>
    </location>
</feature>
<feature type="compositionally biased region" description="Polar residues" evidence="1">
    <location>
        <begin position="60"/>
        <end position="85"/>
    </location>
</feature>
<dbReference type="KEGG" id="gtt:GUITHDRAFT_137655"/>
<reference evidence="4" key="2">
    <citation type="submission" date="2012-11" db="EMBL/GenBank/DDBJ databases">
        <authorList>
            <person name="Kuo A."/>
            <person name="Curtis B.A."/>
            <person name="Tanifuji G."/>
            <person name="Burki F."/>
            <person name="Gruber A."/>
            <person name="Irimia M."/>
            <person name="Maruyama S."/>
            <person name="Arias M.C."/>
            <person name="Ball S.G."/>
            <person name="Gile G.H."/>
            <person name="Hirakawa Y."/>
            <person name="Hopkins J.F."/>
            <person name="Rensing S.A."/>
            <person name="Schmutz J."/>
            <person name="Symeonidi A."/>
            <person name="Elias M."/>
            <person name="Eveleigh R.J."/>
            <person name="Herman E.K."/>
            <person name="Klute M.J."/>
            <person name="Nakayama T."/>
            <person name="Obornik M."/>
            <person name="Reyes-Prieto A."/>
            <person name="Armbrust E.V."/>
            <person name="Aves S.J."/>
            <person name="Beiko R.G."/>
            <person name="Coutinho P."/>
            <person name="Dacks J.B."/>
            <person name="Durnford D.G."/>
            <person name="Fast N.M."/>
            <person name="Green B.R."/>
            <person name="Grisdale C."/>
            <person name="Hempe F."/>
            <person name="Henrissat B."/>
            <person name="Hoppner M.P."/>
            <person name="Ishida K.-I."/>
            <person name="Kim E."/>
            <person name="Koreny L."/>
            <person name="Kroth P.G."/>
            <person name="Liu Y."/>
            <person name="Malik S.-B."/>
            <person name="Maier U.G."/>
            <person name="McRose D."/>
            <person name="Mock T."/>
            <person name="Neilson J.A."/>
            <person name="Onodera N.T."/>
            <person name="Poole A.M."/>
            <person name="Pritham E.J."/>
            <person name="Richards T.A."/>
            <person name="Rocap G."/>
            <person name="Roy S.W."/>
            <person name="Sarai C."/>
            <person name="Schaack S."/>
            <person name="Shirato S."/>
            <person name="Slamovits C.H."/>
            <person name="Spencer D.F."/>
            <person name="Suzuki S."/>
            <person name="Worden A.Z."/>
            <person name="Zauner S."/>
            <person name="Barry K."/>
            <person name="Bell C."/>
            <person name="Bharti A.K."/>
            <person name="Crow J.A."/>
            <person name="Grimwood J."/>
            <person name="Kramer R."/>
            <person name="Lindquist E."/>
            <person name="Lucas S."/>
            <person name="Salamov A."/>
            <person name="McFadden G.I."/>
            <person name="Lane C.E."/>
            <person name="Keeling P.J."/>
            <person name="Gray M.W."/>
            <person name="Grigoriev I.V."/>
            <person name="Archibald J.M."/>
        </authorList>
    </citation>
    <scope>NUCLEOTIDE SEQUENCE</scope>
    <source>
        <strain evidence="4">CCMP2712</strain>
    </source>
</reference>
<feature type="region of interest" description="Disordered" evidence="1">
    <location>
        <begin position="129"/>
        <end position="163"/>
    </location>
</feature>
<evidence type="ECO:0000256" key="1">
    <source>
        <dbReference type="SAM" id="MobiDB-lite"/>
    </source>
</evidence>
<proteinExistence type="predicted"/>
<evidence type="ECO:0000313" key="2">
    <source>
        <dbReference type="EMBL" id="EKX47035.1"/>
    </source>
</evidence>
<dbReference type="PaxDb" id="55529-EKX47035"/>
<evidence type="ECO:0000313" key="4">
    <source>
        <dbReference type="Proteomes" id="UP000011087"/>
    </source>
</evidence>
<dbReference type="EMBL" id="JH992991">
    <property type="protein sequence ID" value="EKX47035.1"/>
    <property type="molecule type" value="Genomic_DNA"/>
</dbReference>
<keyword evidence="4" id="KW-1185">Reference proteome</keyword>